<dbReference type="PANTHER" id="PTHR12245:SF11">
    <property type="entry name" value="PROTEIN GUSTAVUS"/>
    <property type="match status" value="1"/>
</dbReference>
<feature type="domain" description="SOCS box" evidence="1">
    <location>
        <begin position="89"/>
        <end position="138"/>
    </location>
</feature>
<dbReference type="PROSITE" id="PS50225">
    <property type="entry name" value="SOCS"/>
    <property type="match status" value="1"/>
</dbReference>
<gene>
    <name evidence="2" type="ORF">PENTCL1PPCAC_5424</name>
</gene>
<dbReference type="InterPro" id="IPR043136">
    <property type="entry name" value="B30.2/SPRY_sf"/>
</dbReference>
<feature type="non-terminal residue" evidence="2">
    <location>
        <position position="138"/>
    </location>
</feature>
<dbReference type="SUPFAM" id="SSF49899">
    <property type="entry name" value="Concanavalin A-like lectins/glucanases"/>
    <property type="match status" value="1"/>
</dbReference>
<dbReference type="InterPro" id="IPR013320">
    <property type="entry name" value="ConA-like_dom_sf"/>
</dbReference>
<proteinExistence type="predicted"/>
<dbReference type="GO" id="GO:0019005">
    <property type="term" value="C:SCF ubiquitin ligase complex"/>
    <property type="evidence" value="ECO:0007669"/>
    <property type="project" value="TreeGrafter"/>
</dbReference>
<dbReference type="Pfam" id="PF07525">
    <property type="entry name" value="SOCS_box"/>
    <property type="match status" value="1"/>
</dbReference>
<comment type="caution">
    <text evidence="2">The sequence shown here is derived from an EMBL/GenBank/DDBJ whole genome shotgun (WGS) entry which is preliminary data.</text>
</comment>
<accession>A0AAV5SPK0</accession>
<sequence>NGIDYRWDITRNECNHDSTSSPSWRFPVRVEGVSRDEEFLVPDKFYCILDMDEGFLAFATDETYLGVAFRGLKGRTLYPIVSAVYGHCEITMKYMGGVNTQPVPLMDICRKSIRLNLGLEKEEEVDELPLPHHLRDYL</sequence>
<organism evidence="2 3">
    <name type="scientific">Pristionchus entomophagus</name>
    <dbReference type="NCBI Taxonomy" id="358040"/>
    <lineage>
        <taxon>Eukaryota</taxon>
        <taxon>Metazoa</taxon>
        <taxon>Ecdysozoa</taxon>
        <taxon>Nematoda</taxon>
        <taxon>Chromadorea</taxon>
        <taxon>Rhabditida</taxon>
        <taxon>Rhabditina</taxon>
        <taxon>Diplogasteromorpha</taxon>
        <taxon>Diplogasteroidea</taxon>
        <taxon>Neodiplogasteridae</taxon>
        <taxon>Pristionchus</taxon>
    </lineage>
</organism>
<keyword evidence="3" id="KW-1185">Reference proteome</keyword>
<dbReference type="Pfam" id="PF00622">
    <property type="entry name" value="SPRY"/>
    <property type="match status" value="1"/>
</dbReference>
<dbReference type="InterPro" id="IPR003877">
    <property type="entry name" value="SPRY_dom"/>
</dbReference>
<dbReference type="Gene3D" id="1.10.750.20">
    <property type="entry name" value="SOCS box"/>
    <property type="match status" value="1"/>
</dbReference>
<name>A0AAV5SPK0_9BILA</name>
<dbReference type="SMART" id="SM00969">
    <property type="entry name" value="SOCS_box"/>
    <property type="match status" value="1"/>
</dbReference>
<reference evidence="2" key="1">
    <citation type="submission" date="2023-10" db="EMBL/GenBank/DDBJ databases">
        <title>Genome assembly of Pristionchus species.</title>
        <authorList>
            <person name="Yoshida K."/>
            <person name="Sommer R.J."/>
        </authorList>
    </citation>
    <scope>NUCLEOTIDE SEQUENCE</scope>
    <source>
        <strain evidence="2">RS0144</strain>
    </source>
</reference>
<dbReference type="InterPro" id="IPR050672">
    <property type="entry name" value="FBXO45-Fsn/SPSB_families"/>
</dbReference>
<dbReference type="AlphaFoldDB" id="A0AAV5SPK0"/>
<dbReference type="EMBL" id="BTSX01000002">
    <property type="protein sequence ID" value="GMS83249.1"/>
    <property type="molecule type" value="Genomic_DNA"/>
</dbReference>
<evidence type="ECO:0000313" key="3">
    <source>
        <dbReference type="Proteomes" id="UP001432027"/>
    </source>
</evidence>
<feature type="non-terminal residue" evidence="2">
    <location>
        <position position="1"/>
    </location>
</feature>
<dbReference type="GO" id="GO:0043161">
    <property type="term" value="P:proteasome-mediated ubiquitin-dependent protein catabolic process"/>
    <property type="evidence" value="ECO:0007669"/>
    <property type="project" value="TreeGrafter"/>
</dbReference>
<evidence type="ECO:0000313" key="2">
    <source>
        <dbReference type="EMBL" id="GMS83249.1"/>
    </source>
</evidence>
<dbReference type="InterPro" id="IPR001496">
    <property type="entry name" value="SOCS_box"/>
</dbReference>
<dbReference type="Proteomes" id="UP001432027">
    <property type="component" value="Unassembled WGS sequence"/>
</dbReference>
<evidence type="ECO:0000259" key="1">
    <source>
        <dbReference type="PROSITE" id="PS50225"/>
    </source>
</evidence>
<protein>
    <recommendedName>
        <fullName evidence="1">SOCS box domain-containing protein</fullName>
    </recommendedName>
</protein>
<dbReference type="Gene3D" id="2.60.120.920">
    <property type="match status" value="1"/>
</dbReference>
<dbReference type="PANTHER" id="PTHR12245">
    <property type="entry name" value="SPRY DOMAIN CONTAINING SOCS BOX PROTEIN"/>
    <property type="match status" value="1"/>
</dbReference>